<accession>A0ABY5YCA5</accession>
<evidence type="ECO:0000313" key="2">
    <source>
        <dbReference type="Proteomes" id="UP001059209"/>
    </source>
</evidence>
<keyword evidence="2" id="KW-1185">Reference proteome</keyword>
<proteinExistence type="predicted"/>
<sequence length="28" mass="3537">MVKYDQYNEIYISPRYERNFYKKTTGTQ</sequence>
<name>A0ABY5YCA5_9FLAO</name>
<dbReference type="Proteomes" id="UP001059209">
    <property type="component" value="Chromosome"/>
</dbReference>
<organism evidence="1 2">
    <name type="scientific">Maribacter litopenaei</name>
    <dbReference type="NCBI Taxonomy" id="2976127"/>
    <lineage>
        <taxon>Bacteria</taxon>
        <taxon>Pseudomonadati</taxon>
        <taxon>Bacteroidota</taxon>
        <taxon>Flavobacteriia</taxon>
        <taxon>Flavobacteriales</taxon>
        <taxon>Flavobacteriaceae</taxon>
        <taxon>Maribacter</taxon>
    </lineage>
</organism>
<dbReference type="RefSeq" id="WP_260575270.1">
    <property type="nucleotide sequence ID" value="NZ_CP104205.1"/>
</dbReference>
<reference evidence="1" key="1">
    <citation type="submission" date="2022-09" db="EMBL/GenBank/DDBJ databases">
        <title>Maribacter litopenaei sp. nov., isolated from the intestinal tract of the Pacific White Shrimp, Litopenaeus vannamei.</title>
        <authorList>
            <person name="Kim S.Y."/>
            <person name="Hwang C.Y."/>
        </authorList>
    </citation>
    <scope>NUCLEOTIDE SEQUENCE</scope>
    <source>
        <strain evidence="1">HL-LV01</strain>
    </source>
</reference>
<dbReference type="EMBL" id="CP104205">
    <property type="protein sequence ID" value="UWX56636.1"/>
    <property type="molecule type" value="Genomic_DNA"/>
</dbReference>
<gene>
    <name evidence="1" type="ORF">NYZ99_17215</name>
</gene>
<evidence type="ECO:0000313" key="1">
    <source>
        <dbReference type="EMBL" id="UWX56636.1"/>
    </source>
</evidence>
<protein>
    <submittedName>
        <fullName evidence="1">Uncharacterized protein</fullName>
    </submittedName>
</protein>